<dbReference type="GO" id="GO:0010181">
    <property type="term" value="F:FMN binding"/>
    <property type="evidence" value="ECO:0007669"/>
    <property type="project" value="InterPro"/>
</dbReference>
<comment type="caution">
    <text evidence="2">The sequence shown here is derived from an EMBL/GenBank/DDBJ whole genome shotgun (WGS) entry which is preliminary data.</text>
</comment>
<reference evidence="2" key="1">
    <citation type="journal article" date="2014" name="Front. Microbiol.">
        <title>High frequency of phylogenetically diverse reductive dehalogenase-homologous genes in deep subseafloor sedimentary metagenomes.</title>
        <authorList>
            <person name="Kawai M."/>
            <person name="Futagami T."/>
            <person name="Toyoda A."/>
            <person name="Takaki Y."/>
            <person name="Nishi S."/>
            <person name="Hori S."/>
            <person name="Arai W."/>
            <person name="Tsubouchi T."/>
            <person name="Morono Y."/>
            <person name="Uchiyama I."/>
            <person name="Ito T."/>
            <person name="Fujiyama A."/>
            <person name="Inagaki F."/>
            <person name="Takami H."/>
        </authorList>
    </citation>
    <scope>NUCLEOTIDE SEQUENCE</scope>
    <source>
        <strain evidence="2">Expedition CK06-06</strain>
    </source>
</reference>
<accession>X0T2D2</accession>
<evidence type="ECO:0000313" key="2">
    <source>
        <dbReference type="EMBL" id="GAF87404.1"/>
    </source>
</evidence>
<feature type="domain" description="FMN-binding" evidence="1">
    <location>
        <begin position="4"/>
        <end position="72"/>
    </location>
</feature>
<protein>
    <recommendedName>
        <fullName evidence="1">FMN-binding domain-containing protein</fullName>
    </recommendedName>
</protein>
<dbReference type="AlphaFoldDB" id="X0T2D2"/>
<dbReference type="Pfam" id="PF04205">
    <property type="entry name" value="FMN_bind"/>
    <property type="match status" value="1"/>
</dbReference>
<sequence>GKYMETLIGFDTDGIITGIRLLFHSEPIVLIGLKEKNYQTFLKQYPGKNIKEDYSIGKGISMDAVTGATVTVVVQNAIIFRSARKVATEAGMIEYAKGTKRRISKKFTELSWEELIKSGAIKNIRVNSRELGLEGKGAYLDLYFGIVTVPSIGRNVLGDKMFKETVNRLGKGESAIFIFSRGKGSFKGSGFARGGIFERFSIEQQDRGYAFKD</sequence>
<gene>
    <name evidence="2" type="ORF">S01H1_22232</name>
</gene>
<organism evidence="2">
    <name type="scientific">marine sediment metagenome</name>
    <dbReference type="NCBI Taxonomy" id="412755"/>
    <lineage>
        <taxon>unclassified sequences</taxon>
        <taxon>metagenomes</taxon>
        <taxon>ecological metagenomes</taxon>
    </lineage>
</organism>
<evidence type="ECO:0000259" key="1">
    <source>
        <dbReference type="Pfam" id="PF04205"/>
    </source>
</evidence>
<dbReference type="InterPro" id="IPR007329">
    <property type="entry name" value="FMN-bd"/>
</dbReference>
<proteinExistence type="predicted"/>
<feature type="non-terminal residue" evidence="2">
    <location>
        <position position="213"/>
    </location>
</feature>
<feature type="non-terminal residue" evidence="2">
    <location>
        <position position="1"/>
    </location>
</feature>
<name>X0T2D2_9ZZZZ</name>
<dbReference type="GO" id="GO:0016020">
    <property type="term" value="C:membrane"/>
    <property type="evidence" value="ECO:0007669"/>
    <property type="project" value="InterPro"/>
</dbReference>
<dbReference type="EMBL" id="BARS01012502">
    <property type="protein sequence ID" value="GAF87404.1"/>
    <property type="molecule type" value="Genomic_DNA"/>
</dbReference>